<organism evidence="1">
    <name type="scientific">marine sediment metagenome</name>
    <dbReference type="NCBI Taxonomy" id="412755"/>
    <lineage>
        <taxon>unclassified sequences</taxon>
        <taxon>metagenomes</taxon>
        <taxon>ecological metagenomes</taxon>
    </lineage>
</organism>
<sequence length="49" mass="5512">MDSHSFVKAIVLLTATMREGVEVITAFVSAWRQAFPQRAMWGCGQPEEE</sequence>
<protein>
    <submittedName>
        <fullName evidence="1">Uncharacterized protein</fullName>
    </submittedName>
</protein>
<dbReference type="EMBL" id="LAZR01000206">
    <property type="protein sequence ID" value="KKN82035.1"/>
    <property type="molecule type" value="Genomic_DNA"/>
</dbReference>
<evidence type="ECO:0000313" key="1">
    <source>
        <dbReference type="EMBL" id="KKN82035.1"/>
    </source>
</evidence>
<reference evidence="1" key="1">
    <citation type="journal article" date="2015" name="Nature">
        <title>Complex archaea that bridge the gap between prokaryotes and eukaryotes.</title>
        <authorList>
            <person name="Spang A."/>
            <person name="Saw J.H."/>
            <person name="Jorgensen S.L."/>
            <person name="Zaremba-Niedzwiedzka K."/>
            <person name="Martijn J."/>
            <person name="Lind A.E."/>
            <person name="van Eijk R."/>
            <person name="Schleper C."/>
            <person name="Guy L."/>
            <person name="Ettema T.J."/>
        </authorList>
    </citation>
    <scope>NUCLEOTIDE SEQUENCE</scope>
</reference>
<gene>
    <name evidence="1" type="ORF">LCGC14_0313020</name>
</gene>
<comment type="caution">
    <text evidence="1">The sequence shown here is derived from an EMBL/GenBank/DDBJ whole genome shotgun (WGS) entry which is preliminary data.</text>
</comment>
<dbReference type="AlphaFoldDB" id="A0A0F9TLK5"/>
<proteinExistence type="predicted"/>
<name>A0A0F9TLK5_9ZZZZ</name>
<accession>A0A0F9TLK5</accession>